<dbReference type="OrthoDB" id="2403182at2759"/>
<feature type="non-terminal residue" evidence="10">
    <location>
        <position position="1"/>
    </location>
</feature>
<dbReference type="GO" id="GO:0005634">
    <property type="term" value="C:nucleus"/>
    <property type="evidence" value="ECO:0007669"/>
    <property type="project" value="TreeGrafter"/>
</dbReference>
<evidence type="ECO:0000256" key="2">
    <source>
        <dbReference type="ARBA" id="ARBA00022741"/>
    </source>
</evidence>
<dbReference type="SUPFAM" id="SSF52540">
    <property type="entry name" value="P-loop containing nucleoside triphosphate hydrolases"/>
    <property type="match status" value="1"/>
</dbReference>
<name>A0A8S3YTK3_9EUPU</name>
<sequence length="748" mass="85190">MKSQKTKTGRKRNASPRQSEPVEVYCRIRPLDDPNEPGCVNAIGDTVVQLLPPENAVGKNGQLKEYQFTFQHVFDEFASQKTVFDYIALPLVEDLVAGKNGLLFTYGITGSGKTYTMTGRPEDQGILPRCLDVIFNSIGQQQASKYVFRPDRLNGFEVQSEADAMLERQKRDIMPNLTTPSKTSLKKMDSCDTERITDVTKVDTVEEDNNYAVFVSYIEIYNNYVYDLLEELPYNAITGYKPPQTKLLRTNASDNMYVHNCTEVEVKQPQEAIDVFYKGQRRRKVAHTTLNAESSRSHSVFNIRLVQAPLDDRGEQVVQDPSRLCVSQLSLVDLAGSERTNRTKNSGDRLKEAGNINQSLLVLRTCLEILRENQKTGANKLVPYRDSKLTHLFKNFFDGDGKVRMIVCVNPKVADYEETIHVMKFAELTQEVVTAKSEEMSKFDIGMTPGRRRMHQEQLDKMEPIGVPIFPAVEFTVGPPFPLLELLNPTDDMTIRNIVLCLTERMKRKREMAVDYERSCTSFRSQLLELEQNYIQARNRLQEVEERSALKEKEAARLDSKNKSLEKKLEERDRLLKDLEKENQLLSLQVQDKAWKIQVERNAREKLRSDCQNRIQMNNQAWEKNLEKARRKFEVEAECKLDERDRKLEMLRDIVNENECATPLLRSRGHPQPTPKPRTYTTPAALPSARSESDMTSVGSSTIASSARAATGRIGNTRVQSRNTVRIPAAKSITNLDLAGVTPSISKS</sequence>
<dbReference type="Pfam" id="PF00225">
    <property type="entry name" value="Kinesin"/>
    <property type="match status" value="1"/>
</dbReference>
<dbReference type="Gene3D" id="3.40.850.10">
    <property type="entry name" value="Kinesin motor domain"/>
    <property type="match status" value="1"/>
</dbReference>
<dbReference type="GO" id="GO:0005871">
    <property type="term" value="C:kinesin complex"/>
    <property type="evidence" value="ECO:0007669"/>
    <property type="project" value="TreeGrafter"/>
</dbReference>
<feature type="coiled-coil region" evidence="7">
    <location>
        <begin position="527"/>
        <end position="632"/>
    </location>
</feature>
<evidence type="ECO:0000256" key="7">
    <source>
        <dbReference type="SAM" id="Coils"/>
    </source>
</evidence>
<protein>
    <recommendedName>
        <fullName evidence="6">Kinesin-like protein</fullName>
    </recommendedName>
</protein>
<evidence type="ECO:0000313" key="10">
    <source>
        <dbReference type="EMBL" id="CAG5118902.1"/>
    </source>
</evidence>
<dbReference type="GO" id="GO:0005524">
    <property type="term" value="F:ATP binding"/>
    <property type="evidence" value="ECO:0007669"/>
    <property type="project" value="UniProtKB-UniRule"/>
</dbReference>
<dbReference type="CDD" id="cd01368">
    <property type="entry name" value="KISc_KIF23_like"/>
    <property type="match status" value="1"/>
</dbReference>
<feature type="compositionally biased region" description="Basic residues" evidence="8">
    <location>
        <begin position="1"/>
        <end position="14"/>
    </location>
</feature>
<dbReference type="EMBL" id="CAJHNH020000626">
    <property type="protein sequence ID" value="CAG5118902.1"/>
    <property type="molecule type" value="Genomic_DNA"/>
</dbReference>
<keyword evidence="7" id="KW-0175">Coiled coil</keyword>
<dbReference type="GO" id="GO:0007018">
    <property type="term" value="P:microtubule-based movement"/>
    <property type="evidence" value="ECO:0007669"/>
    <property type="project" value="InterPro"/>
</dbReference>
<dbReference type="GO" id="GO:0008017">
    <property type="term" value="F:microtubule binding"/>
    <property type="evidence" value="ECO:0007669"/>
    <property type="project" value="InterPro"/>
</dbReference>
<feature type="domain" description="Kinesin motor" evidence="9">
    <location>
        <begin position="21"/>
        <end position="432"/>
    </location>
</feature>
<dbReference type="GO" id="GO:0051256">
    <property type="term" value="P:mitotic spindle midzone assembly"/>
    <property type="evidence" value="ECO:0007669"/>
    <property type="project" value="TreeGrafter"/>
</dbReference>
<keyword evidence="11" id="KW-1185">Reference proteome</keyword>
<evidence type="ECO:0000256" key="1">
    <source>
        <dbReference type="ARBA" id="ARBA00004245"/>
    </source>
</evidence>
<comment type="subcellular location">
    <subcellularLocation>
        <location evidence="1">Cytoplasm</location>
        <location evidence="1">Cytoskeleton</location>
    </subcellularLocation>
</comment>
<dbReference type="Proteomes" id="UP000678393">
    <property type="component" value="Unassembled WGS sequence"/>
</dbReference>
<comment type="similarity">
    <text evidence="5 6">Belongs to the TRAFAC class myosin-kinesin ATPase superfamily. Kinesin family.</text>
</comment>
<dbReference type="InterPro" id="IPR001752">
    <property type="entry name" value="Kinesin_motor_dom"/>
</dbReference>
<accession>A0A8S3YTK3</accession>
<evidence type="ECO:0000256" key="8">
    <source>
        <dbReference type="SAM" id="MobiDB-lite"/>
    </source>
</evidence>
<dbReference type="InterPro" id="IPR027417">
    <property type="entry name" value="P-loop_NTPase"/>
</dbReference>
<feature type="region of interest" description="Disordered" evidence="8">
    <location>
        <begin position="664"/>
        <end position="698"/>
    </location>
</feature>
<evidence type="ECO:0000256" key="5">
    <source>
        <dbReference type="PROSITE-ProRule" id="PRU00283"/>
    </source>
</evidence>
<organism evidence="10 11">
    <name type="scientific">Candidula unifasciata</name>
    <dbReference type="NCBI Taxonomy" id="100452"/>
    <lineage>
        <taxon>Eukaryota</taxon>
        <taxon>Metazoa</taxon>
        <taxon>Spiralia</taxon>
        <taxon>Lophotrochozoa</taxon>
        <taxon>Mollusca</taxon>
        <taxon>Gastropoda</taxon>
        <taxon>Heterobranchia</taxon>
        <taxon>Euthyneura</taxon>
        <taxon>Panpulmonata</taxon>
        <taxon>Eupulmonata</taxon>
        <taxon>Stylommatophora</taxon>
        <taxon>Helicina</taxon>
        <taxon>Helicoidea</taxon>
        <taxon>Geomitridae</taxon>
        <taxon>Candidula</taxon>
    </lineage>
</organism>
<dbReference type="InterPro" id="IPR019821">
    <property type="entry name" value="Kinesin_motor_CS"/>
</dbReference>
<dbReference type="GO" id="GO:0016887">
    <property type="term" value="F:ATP hydrolysis activity"/>
    <property type="evidence" value="ECO:0007669"/>
    <property type="project" value="TreeGrafter"/>
</dbReference>
<reference evidence="10" key="1">
    <citation type="submission" date="2021-04" db="EMBL/GenBank/DDBJ databases">
        <authorList>
            <consortium name="Molecular Ecology Group"/>
        </authorList>
    </citation>
    <scope>NUCLEOTIDE SEQUENCE</scope>
</reference>
<comment type="caution">
    <text evidence="10">The sequence shown here is derived from an EMBL/GenBank/DDBJ whole genome shotgun (WGS) entry which is preliminary data.</text>
</comment>
<dbReference type="InterPro" id="IPR027640">
    <property type="entry name" value="Kinesin-like_fam"/>
</dbReference>
<keyword evidence="4" id="KW-0206">Cytoskeleton</keyword>
<dbReference type="GO" id="GO:0005874">
    <property type="term" value="C:microtubule"/>
    <property type="evidence" value="ECO:0007669"/>
    <property type="project" value="UniProtKB-KW"/>
</dbReference>
<feature type="region of interest" description="Disordered" evidence="8">
    <location>
        <begin position="1"/>
        <end position="21"/>
    </location>
</feature>
<dbReference type="AlphaFoldDB" id="A0A8S3YTK3"/>
<keyword evidence="6" id="KW-0493">Microtubule</keyword>
<evidence type="ECO:0000256" key="4">
    <source>
        <dbReference type="ARBA" id="ARBA00023212"/>
    </source>
</evidence>
<gene>
    <name evidence="10" type="ORF">CUNI_LOCUS4460</name>
</gene>
<keyword evidence="3 5" id="KW-0067">ATP-binding</keyword>
<dbReference type="PRINTS" id="PR00380">
    <property type="entry name" value="KINESINHEAVY"/>
</dbReference>
<dbReference type="PROSITE" id="PS00411">
    <property type="entry name" value="KINESIN_MOTOR_1"/>
    <property type="match status" value="1"/>
</dbReference>
<evidence type="ECO:0000256" key="6">
    <source>
        <dbReference type="RuleBase" id="RU000394"/>
    </source>
</evidence>
<feature type="binding site" evidence="5">
    <location>
        <begin position="107"/>
        <end position="114"/>
    </location>
    <ligand>
        <name>ATP</name>
        <dbReference type="ChEBI" id="CHEBI:30616"/>
    </ligand>
</feature>
<dbReference type="InterPro" id="IPR036961">
    <property type="entry name" value="Kinesin_motor_dom_sf"/>
</dbReference>
<keyword evidence="2 5" id="KW-0547">Nucleotide-binding</keyword>
<proteinExistence type="inferred from homology"/>
<dbReference type="GO" id="GO:0003777">
    <property type="term" value="F:microtubule motor activity"/>
    <property type="evidence" value="ECO:0007669"/>
    <property type="project" value="InterPro"/>
</dbReference>
<keyword evidence="4" id="KW-0963">Cytoplasm</keyword>
<evidence type="ECO:0000256" key="3">
    <source>
        <dbReference type="ARBA" id="ARBA00022840"/>
    </source>
</evidence>
<evidence type="ECO:0000259" key="9">
    <source>
        <dbReference type="PROSITE" id="PS50067"/>
    </source>
</evidence>
<keyword evidence="5 6" id="KW-0505">Motor protein</keyword>
<dbReference type="SMART" id="SM00129">
    <property type="entry name" value="KISc"/>
    <property type="match status" value="1"/>
</dbReference>
<evidence type="ECO:0000313" key="11">
    <source>
        <dbReference type="Proteomes" id="UP000678393"/>
    </source>
</evidence>
<dbReference type="PANTHER" id="PTHR24115">
    <property type="entry name" value="KINESIN-RELATED"/>
    <property type="match status" value="1"/>
</dbReference>
<dbReference type="PANTHER" id="PTHR24115:SF600">
    <property type="entry name" value="KINESIN-LIKE PROTEIN KIF23"/>
    <property type="match status" value="1"/>
</dbReference>
<dbReference type="PROSITE" id="PS50067">
    <property type="entry name" value="KINESIN_MOTOR_2"/>
    <property type="match status" value="1"/>
</dbReference>